<feature type="compositionally biased region" description="Polar residues" evidence="1">
    <location>
        <begin position="32"/>
        <end position="42"/>
    </location>
</feature>
<dbReference type="EMBL" id="JAIWYP010000014">
    <property type="protein sequence ID" value="KAH3707737.1"/>
    <property type="molecule type" value="Genomic_DNA"/>
</dbReference>
<evidence type="ECO:0000313" key="3">
    <source>
        <dbReference type="Proteomes" id="UP000828390"/>
    </source>
</evidence>
<accession>A0A9D3YWT0</accession>
<proteinExistence type="predicted"/>
<reference evidence="2" key="1">
    <citation type="journal article" date="2019" name="bioRxiv">
        <title>The Genome of the Zebra Mussel, Dreissena polymorpha: A Resource for Invasive Species Research.</title>
        <authorList>
            <person name="McCartney M.A."/>
            <person name="Auch B."/>
            <person name="Kono T."/>
            <person name="Mallez S."/>
            <person name="Zhang Y."/>
            <person name="Obille A."/>
            <person name="Becker A."/>
            <person name="Abrahante J.E."/>
            <person name="Garbe J."/>
            <person name="Badalamenti J.P."/>
            <person name="Herman A."/>
            <person name="Mangelson H."/>
            <person name="Liachko I."/>
            <person name="Sullivan S."/>
            <person name="Sone E.D."/>
            <person name="Koren S."/>
            <person name="Silverstein K.A.T."/>
            <person name="Beckman K.B."/>
            <person name="Gohl D.M."/>
        </authorList>
    </citation>
    <scope>NUCLEOTIDE SEQUENCE</scope>
    <source>
        <strain evidence="2">Duluth1</strain>
        <tissue evidence="2">Whole animal</tissue>
    </source>
</reference>
<evidence type="ECO:0000256" key="1">
    <source>
        <dbReference type="SAM" id="MobiDB-lite"/>
    </source>
</evidence>
<keyword evidence="3" id="KW-1185">Reference proteome</keyword>
<feature type="region of interest" description="Disordered" evidence="1">
    <location>
        <begin position="1"/>
        <end position="51"/>
    </location>
</feature>
<evidence type="ECO:0000313" key="2">
    <source>
        <dbReference type="EMBL" id="KAH3707737.1"/>
    </source>
</evidence>
<dbReference type="AlphaFoldDB" id="A0A9D3YWT0"/>
<reference evidence="2" key="2">
    <citation type="submission" date="2020-11" db="EMBL/GenBank/DDBJ databases">
        <authorList>
            <person name="McCartney M.A."/>
            <person name="Auch B."/>
            <person name="Kono T."/>
            <person name="Mallez S."/>
            <person name="Becker A."/>
            <person name="Gohl D.M."/>
            <person name="Silverstein K.A.T."/>
            <person name="Koren S."/>
            <person name="Bechman K.B."/>
            <person name="Herman A."/>
            <person name="Abrahante J.E."/>
            <person name="Garbe J."/>
        </authorList>
    </citation>
    <scope>NUCLEOTIDE SEQUENCE</scope>
    <source>
        <strain evidence="2">Duluth1</strain>
        <tissue evidence="2">Whole animal</tissue>
    </source>
</reference>
<protein>
    <submittedName>
        <fullName evidence="2">Uncharacterized protein</fullName>
    </submittedName>
</protein>
<sequence length="51" mass="5961">MRNHRRLSRGENDAATERISYPSPRQFETGRSRSCNCNASTRFSRRAKESE</sequence>
<organism evidence="2 3">
    <name type="scientific">Dreissena polymorpha</name>
    <name type="common">Zebra mussel</name>
    <name type="synonym">Mytilus polymorpha</name>
    <dbReference type="NCBI Taxonomy" id="45954"/>
    <lineage>
        <taxon>Eukaryota</taxon>
        <taxon>Metazoa</taxon>
        <taxon>Spiralia</taxon>
        <taxon>Lophotrochozoa</taxon>
        <taxon>Mollusca</taxon>
        <taxon>Bivalvia</taxon>
        <taxon>Autobranchia</taxon>
        <taxon>Heteroconchia</taxon>
        <taxon>Euheterodonta</taxon>
        <taxon>Imparidentia</taxon>
        <taxon>Neoheterodontei</taxon>
        <taxon>Myida</taxon>
        <taxon>Dreissenoidea</taxon>
        <taxon>Dreissenidae</taxon>
        <taxon>Dreissena</taxon>
    </lineage>
</organism>
<name>A0A9D3YWT0_DREPO</name>
<gene>
    <name evidence="2" type="ORF">DPMN_067149</name>
</gene>
<comment type="caution">
    <text evidence="2">The sequence shown here is derived from an EMBL/GenBank/DDBJ whole genome shotgun (WGS) entry which is preliminary data.</text>
</comment>
<dbReference type="Proteomes" id="UP000828390">
    <property type="component" value="Unassembled WGS sequence"/>
</dbReference>